<dbReference type="InterPro" id="IPR051447">
    <property type="entry name" value="Lipoprotein-release_system"/>
</dbReference>
<dbReference type="PANTHER" id="PTHR30489:SF0">
    <property type="entry name" value="LIPOPROTEIN-RELEASING SYSTEM TRANSMEMBRANE PROTEIN LOLE"/>
    <property type="match status" value="1"/>
</dbReference>
<evidence type="ECO:0000256" key="2">
    <source>
        <dbReference type="ARBA" id="ARBA00005236"/>
    </source>
</evidence>
<dbReference type="Proteomes" id="UP000075531">
    <property type="component" value="Unassembled WGS sequence"/>
</dbReference>
<comment type="subcellular location">
    <subcellularLocation>
        <location evidence="1">Cell membrane</location>
        <topology evidence="1">Multi-pass membrane protein</topology>
    </subcellularLocation>
</comment>
<evidence type="ECO:0000313" key="8">
    <source>
        <dbReference type="EMBL" id="KYH32053.1"/>
    </source>
</evidence>
<gene>
    <name evidence="8" type="ORF">CLTEP_22980</name>
</gene>
<keyword evidence="3" id="KW-1003">Cell membrane</keyword>
<reference evidence="8 9" key="1">
    <citation type="submission" date="2016-02" db="EMBL/GenBank/DDBJ databases">
        <title>Genome sequence of Clostridium tepidiprofundi DSM 19306.</title>
        <authorList>
            <person name="Poehlein A."/>
            <person name="Daniel R."/>
        </authorList>
    </citation>
    <scope>NUCLEOTIDE SEQUENCE [LARGE SCALE GENOMIC DNA]</scope>
    <source>
        <strain evidence="8 9">DSM 19306</strain>
    </source>
</reference>
<dbReference type="Pfam" id="PF02687">
    <property type="entry name" value="FtsX"/>
    <property type="match status" value="1"/>
</dbReference>
<protein>
    <submittedName>
        <fullName evidence="8">FtsX-like permease family protein</fullName>
    </submittedName>
</protein>
<proteinExistence type="inferred from homology"/>
<dbReference type="PANTHER" id="PTHR30489">
    <property type="entry name" value="LIPOPROTEIN-RELEASING SYSTEM TRANSMEMBRANE PROTEIN LOLE"/>
    <property type="match status" value="1"/>
</dbReference>
<name>A0A151AWX8_9CLOT</name>
<evidence type="ECO:0000256" key="5">
    <source>
        <dbReference type="ARBA" id="ARBA00022989"/>
    </source>
</evidence>
<feature type="domain" description="ABC3 transporter permease C-terminal" evidence="7">
    <location>
        <begin position="145"/>
        <end position="262"/>
    </location>
</feature>
<evidence type="ECO:0000313" key="9">
    <source>
        <dbReference type="Proteomes" id="UP000075531"/>
    </source>
</evidence>
<sequence length="271" mass="31419">MNVKLGYIDYDKFKSGNYIIVSTNDENKKTSLYKPGDKVVLNNSNNIAKEYEVLAIADIPYVLSARYVQSFNLSFFISEEEFNAQYGNILPMIVTLDVEKDKQKYIESYLKNYTENRNNISYESRNLFEKEFNSTKRTYETIGLVLSFILALIGIMNFTNTIITSVILRKHELAMLQSIGMTRVQTKKMLMWEGIIYSIMTSVFVLTIGIVINYFIGKCIISSIWFLKFKFTIIPVIICLPILFFIAITVPSICYKYLSKLSIIERLREID</sequence>
<dbReference type="OrthoDB" id="9793166at2"/>
<organism evidence="8 9">
    <name type="scientific">Clostridium tepidiprofundi DSM 19306</name>
    <dbReference type="NCBI Taxonomy" id="1121338"/>
    <lineage>
        <taxon>Bacteria</taxon>
        <taxon>Bacillati</taxon>
        <taxon>Bacillota</taxon>
        <taxon>Clostridia</taxon>
        <taxon>Eubacteriales</taxon>
        <taxon>Clostridiaceae</taxon>
        <taxon>Clostridium</taxon>
    </lineage>
</organism>
<dbReference type="GO" id="GO:0044874">
    <property type="term" value="P:lipoprotein localization to outer membrane"/>
    <property type="evidence" value="ECO:0007669"/>
    <property type="project" value="TreeGrafter"/>
</dbReference>
<keyword evidence="9" id="KW-1185">Reference proteome</keyword>
<keyword evidence="6" id="KW-0472">Membrane</keyword>
<comment type="similarity">
    <text evidence="2">Belongs to the ABC-4 integral membrane protein family. LolC/E subfamily.</text>
</comment>
<dbReference type="InterPro" id="IPR003838">
    <property type="entry name" value="ABC3_permease_C"/>
</dbReference>
<evidence type="ECO:0000256" key="3">
    <source>
        <dbReference type="ARBA" id="ARBA00022475"/>
    </source>
</evidence>
<evidence type="ECO:0000256" key="6">
    <source>
        <dbReference type="ARBA" id="ARBA00023136"/>
    </source>
</evidence>
<evidence type="ECO:0000256" key="1">
    <source>
        <dbReference type="ARBA" id="ARBA00004651"/>
    </source>
</evidence>
<evidence type="ECO:0000259" key="7">
    <source>
        <dbReference type="Pfam" id="PF02687"/>
    </source>
</evidence>
<dbReference type="GO" id="GO:0098797">
    <property type="term" value="C:plasma membrane protein complex"/>
    <property type="evidence" value="ECO:0007669"/>
    <property type="project" value="TreeGrafter"/>
</dbReference>
<comment type="caution">
    <text evidence="8">The sequence shown here is derived from an EMBL/GenBank/DDBJ whole genome shotgun (WGS) entry which is preliminary data.</text>
</comment>
<dbReference type="EMBL" id="LTBA01000041">
    <property type="protein sequence ID" value="KYH32053.1"/>
    <property type="molecule type" value="Genomic_DNA"/>
</dbReference>
<dbReference type="RefSeq" id="WP_066826782.1">
    <property type="nucleotide sequence ID" value="NZ_LTBA01000041.1"/>
</dbReference>
<accession>A0A151AWX8</accession>
<keyword evidence="4" id="KW-0812">Transmembrane</keyword>
<dbReference type="AlphaFoldDB" id="A0A151AWX8"/>
<dbReference type="PATRIC" id="fig|1121338.3.peg.2372"/>
<evidence type="ECO:0000256" key="4">
    <source>
        <dbReference type="ARBA" id="ARBA00022692"/>
    </source>
</evidence>
<keyword evidence="5" id="KW-1133">Transmembrane helix</keyword>
<dbReference type="STRING" id="1121338.CLTEP_22980"/>